<evidence type="ECO:0000256" key="1">
    <source>
        <dbReference type="ARBA" id="ARBA00022630"/>
    </source>
</evidence>
<dbReference type="InterPro" id="IPR016170">
    <property type="entry name" value="Cytok_DH_C_sf"/>
</dbReference>
<dbReference type="PROSITE" id="PS51387">
    <property type="entry name" value="FAD_PCMH"/>
    <property type="match status" value="1"/>
</dbReference>
<keyword evidence="3" id="KW-0560">Oxidoreductase</keyword>
<dbReference type="SUPFAM" id="SSF55103">
    <property type="entry name" value="FAD-linked oxidases, C-terminal domain"/>
    <property type="match status" value="1"/>
</dbReference>
<dbReference type="GO" id="GO:0016020">
    <property type="term" value="C:membrane"/>
    <property type="evidence" value="ECO:0007669"/>
    <property type="project" value="InterPro"/>
</dbReference>
<keyword evidence="1" id="KW-0285">Flavoprotein</keyword>
<dbReference type="Proteomes" id="UP000192796">
    <property type="component" value="Unassembled WGS sequence"/>
</dbReference>
<keyword evidence="6" id="KW-1185">Reference proteome</keyword>
<evidence type="ECO:0000313" key="5">
    <source>
        <dbReference type="EMBL" id="OQP64156.1"/>
    </source>
</evidence>
<dbReference type="Gene3D" id="3.30.465.10">
    <property type="match status" value="1"/>
</dbReference>
<evidence type="ECO:0000313" key="6">
    <source>
        <dbReference type="Proteomes" id="UP000192796"/>
    </source>
</evidence>
<dbReference type="GO" id="GO:0071949">
    <property type="term" value="F:FAD binding"/>
    <property type="evidence" value="ECO:0007669"/>
    <property type="project" value="InterPro"/>
</dbReference>
<dbReference type="PANTHER" id="PTHR43762">
    <property type="entry name" value="L-GULONOLACTONE OXIDASE"/>
    <property type="match status" value="1"/>
</dbReference>
<sequence>MNKKRTLRRILIFLLLIVLVVIARPVSFLLYTYYKDQQATRVQKAGYSNDASHLNETAIGTLVKVPENVDEAITQIAQLIKQASLQGKKISIAGAQHSMGGHTIYPNGIVLDMKSFHYMKYDSISNTLLVGSGALWSEIIPYLDKYNRSVAVMQSNNSFSVGGSISVNCHGWQPNSPPIASTVASFRLIRANGEIVTCSRNENRELFSLVLGGYGLFGVILDVKLHVVENKMYKTQQYVIKSCDYIREYNRLATGKTDLGMVYGRININPSHFMEEAIIGTFLIDSKAAFKPLGESGFTAIRRTVFRGSANSAYGKNLRWKAEKLIAAQINGKTVSRNQLQNEGVEVYQNTDTAYTDILHEYFIPTNSVVQFIDRLKAIIPTHKVDLLNITVRNVQKDEDTYLRYANEEVFGFVMLFNQAKTPEAENEMKALTQQLVNEAIALGGTYYLPYRLHATKEQLYKAYPQAREFFLLKKKYDSAEVFSNKFYETYK</sequence>
<dbReference type="InterPro" id="IPR016166">
    <property type="entry name" value="FAD-bd_PCMH"/>
</dbReference>
<dbReference type="Pfam" id="PF01565">
    <property type="entry name" value="FAD_binding_4"/>
    <property type="match status" value="1"/>
</dbReference>
<dbReference type="STRING" id="1703345.A3860_22385"/>
<dbReference type="InterPro" id="IPR016164">
    <property type="entry name" value="FAD-linked_Oxase-like_C"/>
</dbReference>
<dbReference type="Pfam" id="PF04030">
    <property type="entry name" value="ALO"/>
    <property type="match status" value="1"/>
</dbReference>
<comment type="caution">
    <text evidence="5">The sequence shown here is derived from an EMBL/GenBank/DDBJ whole genome shotgun (WGS) entry which is preliminary data.</text>
</comment>
<protein>
    <recommendedName>
        <fullName evidence="4">FAD-binding PCMH-type domain-containing protein</fullName>
    </recommendedName>
</protein>
<dbReference type="EMBL" id="LVYD01000043">
    <property type="protein sequence ID" value="OQP64156.1"/>
    <property type="molecule type" value="Genomic_DNA"/>
</dbReference>
<evidence type="ECO:0000259" key="4">
    <source>
        <dbReference type="PROSITE" id="PS51387"/>
    </source>
</evidence>
<dbReference type="InterPro" id="IPR036318">
    <property type="entry name" value="FAD-bd_PCMH-like_sf"/>
</dbReference>
<name>A0A1V9G108_9BACT</name>
<keyword evidence="2" id="KW-0274">FAD</keyword>
<reference evidence="5 6" key="1">
    <citation type="submission" date="2016-03" db="EMBL/GenBank/DDBJ databases">
        <title>Niastella vici sp. nov., isolated from farmland soil.</title>
        <authorList>
            <person name="Chen L."/>
            <person name="Wang D."/>
            <person name="Yang S."/>
            <person name="Wang G."/>
        </authorList>
    </citation>
    <scope>NUCLEOTIDE SEQUENCE [LARGE SCALE GENOMIC DNA]</scope>
    <source>
        <strain evidence="5 6">DJ57</strain>
    </source>
</reference>
<evidence type="ECO:0000256" key="3">
    <source>
        <dbReference type="ARBA" id="ARBA00023002"/>
    </source>
</evidence>
<dbReference type="InterPro" id="IPR016167">
    <property type="entry name" value="FAD-bd_PCMH_sub1"/>
</dbReference>
<dbReference type="InterPro" id="IPR007173">
    <property type="entry name" value="ALO_C"/>
</dbReference>
<proteinExistence type="predicted"/>
<evidence type="ECO:0000256" key="2">
    <source>
        <dbReference type="ARBA" id="ARBA00022827"/>
    </source>
</evidence>
<dbReference type="AlphaFoldDB" id="A0A1V9G108"/>
<dbReference type="InterPro" id="IPR006094">
    <property type="entry name" value="Oxid_FAD_bind_N"/>
</dbReference>
<dbReference type="InterPro" id="IPR016169">
    <property type="entry name" value="FAD-bd_PCMH_sub2"/>
</dbReference>
<organism evidence="5 6">
    <name type="scientific">Niastella vici</name>
    <dbReference type="NCBI Taxonomy" id="1703345"/>
    <lineage>
        <taxon>Bacteria</taxon>
        <taxon>Pseudomonadati</taxon>
        <taxon>Bacteroidota</taxon>
        <taxon>Chitinophagia</taxon>
        <taxon>Chitinophagales</taxon>
        <taxon>Chitinophagaceae</taxon>
        <taxon>Niastella</taxon>
    </lineage>
</organism>
<dbReference type="OrthoDB" id="545125at2"/>
<dbReference type="InterPro" id="IPR010031">
    <property type="entry name" value="FAD_lactone_oxidase-like"/>
</dbReference>
<dbReference type="PANTHER" id="PTHR43762:SF1">
    <property type="entry name" value="D-ARABINONO-1,4-LACTONE OXIDASE"/>
    <property type="match status" value="1"/>
</dbReference>
<accession>A0A1V9G108</accession>
<dbReference type="GO" id="GO:0003885">
    <property type="term" value="F:D-arabinono-1,4-lactone oxidase activity"/>
    <property type="evidence" value="ECO:0007669"/>
    <property type="project" value="InterPro"/>
</dbReference>
<dbReference type="Gene3D" id="3.40.462.10">
    <property type="entry name" value="FAD-linked oxidases, C-terminal domain"/>
    <property type="match status" value="1"/>
</dbReference>
<gene>
    <name evidence="5" type="ORF">A3860_22385</name>
</gene>
<feature type="domain" description="FAD-binding PCMH-type" evidence="4">
    <location>
        <begin position="54"/>
        <end position="230"/>
    </location>
</feature>
<dbReference type="Gene3D" id="3.30.43.10">
    <property type="entry name" value="Uridine Diphospho-n-acetylenolpyruvylglucosamine Reductase, domain 2"/>
    <property type="match status" value="1"/>
</dbReference>
<dbReference type="SUPFAM" id="SSF56176">
    <property type="entry name" value="FAD-binding/transporter-associated domain-like"/>
    <property type="match status" value="1"/>
</dbReference>
<dbReference type="RefSeq" id="WP_081147336.1">
    <property type="nucleotide sequence ID" value="NZ_LVYD01000043.1"/>
</dbReference>